<dbReference type="InterPro" id="IPR050259">
    <property type="entry name" value="SDR"/>
</dbReference>
<dbReference type="AlphaFoldDB" id="A0A382IID9"/>
<protein>
    <recommendedName>
        <fullName evidence="3">Short-chain dehydrogenase/reductase SDR</fullName>
    </recommendedName>
</protein>
<sequence>MRVAKAAAPHLKEGGWGRIINIGGLAARSGGAISGMRNVALTHFTKTLSNELGPQGINVNIIHPGATRTERTGPLNQALAKERNVSVKDVENAASAGIDIRRIIESEEVAFLAAFLASPKSSAITGEAIAAGGGVGSAVFQ</sequence>
<dbReference type="InterPro" id="IPR002347">
    <property type="entry name" value="SDR_fam"/>
</dbReference>
<proteinExistence type="inferred from homology"/>
<evidence type="ECO:0000256" key="1">
    <source>
        <dbReference type="ARBA" id="ARBA00006484"/>
    </source>
</evidence>
<accession>A0A382IID9</accession>
<organism evidence="2">
    <name type="scientific">marine metagenome</name>
    <dbReference type="NCBI Taxonomy" id="408172"/>
    <lineage>
        <taxon>unclassified sequences</taxon>
        <taxon>metagenomes</taxon>
        <taxon>ecological metagenomes</taxon>
    </lineage>
</organism>
<name>A0A382IID9_9ZZZZ</name>
<evidence type="ECO:0008006" key="3">
    <source>
        <dbReference type="Google" id="ProtNLM"/>
    </source>
</evidence>
<comment type="similarity">
    <text evidence="1">Belongs to the short-chain dehydrogenases/reductases (SDR) family.</text>
</comment>
<dbReference type="PRINTS" id="PR00081">
    <property type="entry name" value="GDHRDH"/>
</dbReference>
<reference evidence="2" key="1">
    <citation type="submission" date="2018-05" db="EMBL/GenBank/DDBJ databases">
        <authorList>
            <person name="Lanie J.A."/>
            <person name="Ng W.-L."/>
            <person name="Kazmierczak K.M."/>
            <person name="Andrzejewski T.M."/>
            <person name="Davidsen T.M."/>
            <person name="Wayne K.J."/>
            <person name="Tettelin H."/>
            <person name="Glass J.I."/>
            <person name="Rusch D."/>
            <person name="Podicherti R."/>
            <person name="Tsui H.-C.T."/>
            <person name="Winkler M.E."/>
        </authorList>
    </citation>
    <scope>NUCLEOTIDE SEQUENCE</scope>
</reference>
<dbReference type="SUPFAM" id="SSF51735">
    <property type="entry name" value="NAD(P)-binding Rossmann-fold domains"/>
    <property type="match status" value="1"/>
</dbReference>
<dbReference type="PANTHER" id="PTHR42879:SF6">
    <property type="entry name" value="NADPH-DEPENDENT REDUCTASE BACG"/>
    <property type="match status" value="1"/>
</dbReference>
<dbReference type="InterPro" id="IPR036291">
    <property type="entry name" value="NAD(P)-bd_dom_sf"/>
</dbReference>
<evidence type="ECO:0000313" key="2">
    <source>
        <dbReference type="EMBL" id="SVB99049.1"/>
    </source>
</evidence>
<dbReference type="Pfam" id="PF13561">
    <property type="entry name" value="adh_short_C2"/>
    <property type="match status" value="1"/>
</dbReference>
<dbReference type="EMBL" id="UINC01067410">
    <property type="protein sequence ID" value="SVB99049.1"/>
    <property type="molecule type" value="Genomic_DNA"/>
</dbReference>
<gene>
    <name evidence="2" type="ORF">METZ01_LOCUS251903</name>
</gene>
<dbReference type="Gene3D" id="3.40.50.720">
    <property type="entry name" value="NAD(P)-binding Rossmann-like Domain"/>
    <property type="match status" value="1"/>
</dbReference>
<dbReference type="PANTHER" id="PTHR42879">
    <property type="entry name" value="3-OXOACYL-(ACYL-CARRIER-PROTEIN) REDUCTASE"/>
    <property type="match status" value="1"/>
</dbReference>